<dbReference type="InterPro" id="IPR016181">
    <property type="entry name" value="Acyl_CoA_acyltransferase"/>
</dbReference>
<dbReference type="PANTHER" id="PTHR43305">
    <property type="entry name" value="FAMILY N-ACETYLTRANSFERASE, PUTATIVE (AFU_ORTHOLOGUE AFUA_2G01380)-RELATED"/>
    <property type="match status" value="1"/>
</dbReference>
<sequence length="156" mass="17023">MAPVAITHVSSPEDLQHVGLLFQEYAASIGFSLSFQGFDRELEALPGRYAPPSGRLLLAWVGGDVAGCVALRDLGDWLCEMKRLFVRPGFHGRGVGRRLAGALLQEARSAGYEAMRLDTVPSMQAAMGLYEALGFRDIAPYTPNLIEGARFLELRL</sequence>
<evidence type="ECO:0000259" key="1">
    <source>
        <dbReference type="PROSITE" id="PS51186"/>
    </source>
</evidence>
<dbReference type="CDD" id="cd04301">
    <property type="entry name" value="NAT_SF"/>
    <property type="match status" value="1"/>
</dbReference>
<proteinExistence type="predicted"/>
<evidence type="ECO:0000313" key="3">
    <source>
        <dbReference type="Proteomes" id="UP000019678"/>
    </source>
</evidence>
<dbReference type="EMBL" id="ASRX01000038">
    <property type="protein sequence ID" value="EYF04141.1"/>
    <property type="molecule type" value="Genomic_DNA"/>
</dbReference>
<dbReference type="InterPro" id="IPR052777">
    <property type="entry name" value="Acetyltransferase_Enz"/>
</dbReference>
<keyword evidence="3" id="KW-1185">Reference proteome</keyword>
<keyword evidence="2" id="KW-0808">Transferase</keyword>
<dbReference type="Gene3D" id="3.40.630.30">
    <property type="match status" value="1"/>
</dbReference>
<dbReference type="PANTHER" id="PTHR43305:SF1">
    <property type="entry name" value="FAMILY N-ACETYLTRANSFERASE, PUTATIVE (AFU_ORTHOLOGUE AFUA_2G01380)-RELATED"/>
    <property type="match status" value="1"/>
</dbReference>
<dbReference type="AlphaFoldDB" id="A0A017T6E7"/>
<dbReference type="InterPro" id="IPR000182">
    <property type="entry name" value="GNAT_dom"/>
</dbReference>
<dbReference type="eggNOG" id="COG0456">
    <property type="taxonomic scope" value="Bacteria"/>
</dbReference>
<dbReference type="Pfam" id="PF00583">
    <property type="entry name" value="Acetyltransf_1"/>
    <property type="match status" value="1"/>
</dbReference>
<name>A0A017T6E7_9BACT</name>
<dbReference type="GO" id="GO:0016747">
    <property type="term" value="F:acyltransferase activity, transferring groups other than amino-acyl groups"/>
    <property type="evidence" value="ECO:0007669"/>
    <property type="project" value="InterPro"/>
</dbReference>
<dbReference type="SUPFAM" id="SSF55729">
    <property type="entry name" value="Acyl-CoA N-acyltransferases (Nat)"/>
    <property type="match status" value="1"/>
</dbReference>
<evidence type="ECO:0000313" key="2">
    <source>
        <dbReference type="EMBL" id="EYF04141.1"/>
    </source>
</evidence>
<dbReference type="RefSeq" id="WP_044244854.1">
    <property type="nucleotide sequence ID" value="NZ_ASRX01000038.1"/>
</dbReference>
<gene>
    <name evidence="2" type="ORF">CAP_4824</name>
</gene>
<organism evidence="2 3">
    <name type="scientific">Chondromyces apiculatus DSM 436</name>
    <dbReference type="NCBI Taxonomy" id="1192034"/>
    <lineage>
        <taxon>Bacteria</taxon>
        <taxon>Pseudomonadati</taxon>
        <taxon>Myxococcota</taxon>
        <taxon>Polyangia</taxon>
        <taxon>Polyangiales</taxon>
        <taxon>Polyangiaceae</taxon>
        <taxon>Chondromyces</taxon>
    </lineage>
</organism>
<dbReference type="Proteomes" id="UP000019678">
    <property type="component" value="Unassembled WGS sequence"/>
</dbReference>
<accession>A0A017T6E7</accession>
<reference evidence="2 3" key="1">
    <citation type="submission" date="2013-05" db="EMBL/GenBank/DDBJ databases">
        <title>Genome assembly of Chondromyces apiculatus DSM 436.</title>
        <authorList>
            <person name="Sharma G."/>
            <person name="Khatri I."/>
            <person name="Kaur C."/>
            <person name="Mayilraj S."/>
            <person name="Subramanian S."/>
        </authorList>
    </citation>
    <scope>NUCLEOTIDE SEQUENCE [LARGE SCALE GENOMIC DNA]</scope>
    <source>
        <strain evidence="2 3">DSM 436</strain>
    </source>
</reference>
<dbReference type="OrthoDB" id="2436196at2"/>
<dbReference type="STRING" id="1192034.CAP_4824"/>
<feature type="domain" description="N-acetyltransferase" evidence="1">
    <location>
        <begin position="5"/>
        <end position="156"/>
    </location>
</feature>
<comment type="caution">
    <text evidence="2">The sequence shown here is derived from an EMBL/GenBank/DDBJ whole genome shotgun (WGS) entry which is preliminary data.</text>
</comment>
<dbReference type="PROSITE" id="PS51186">
    <property type="entry name" value="GNAT"/>
    <property type="match status" value="1"/>
</dbReference>
<protein>
    <submittedName>
        <fullName evidence="2">GCN5-related N-acetyltransferase</fullName>
    </submittedName>
</protein>